<organism evidence="5 6">
    <name type="scientific">Lignipirellula cremea</name>
    <dbReference type="NCBI Taxonomy" id="2528010"/>
    <lineage>
        <taxon>Bacteria</taxon>
        <taxon>Pseudomonadati</taxon>
        <taxon>Planctomycetota</taxon>
        <taxon>Planctomycetia</taxon>
        <taxon>Pirellulales</taxon>
        <taxon>Pirellulaceae</taxon>
        <taxon>Lignipirellula</taxon>
    </lineage>
</organism>
<name>A0A518DMJ6_9BACT</name>
<proteinExistence type="inferred from homology"/>
<gene>
    <name evidence="5" type="primary">tuaA</name>
    <name evidence="5" type="ORF">Pla8534_08350</name>
</gene>
<evidence type="ECO:0000313" key="6">
    <source>
        <dbReference type="Proteomes" id="UP000317648"/>
    </source>
</evidence>
<dbReference type="Pfam" id="PF02397">
    <property type="entry name" value="Bac_transf"/>
    <property type="match status" value="1"/>
</dbReference>
<reference evidence="5 6" key="1">
    <citation type="submission" date="2019-02" db="EMBL/GenBank/DDBJ databases">
        <title>Deep-cultivation of Planctomycetes and their phenomic and genomic characterization uncovers novel biology.</title>
        <authorList>
            <person name="Wiegand S."/>
            <person name="Jogler M."/>
            <person name="Boedeker C."/>
            <person name="Pinto D."/>
            <person name="Vollmers J."/>
            <person name="Rivas-Marin E."/>
            <person name="Kohn T."/>
            <person name="Peeters S.H."/>
            <person name="Heuer A."/>
            <person name="Rast P."/>
            <person name="Oberbeckmann S."/>
            <person name="Bunk B."/>
            <person name="Jeske O."/>
            <person name="Meyerdierks A."/>
            <person name="Storesund J.E."/>
            <person name="Kallscheuer N."/>
            <person name="Luecker S."/>
            <person name="Lage O.M."/>
            <person name="Pohl T."/>
            <person name="Merkel B.J."/>
            <person name="Hornburger P."/>
            <person name="Mueller R.-W."/>
            <person name="Bruemmer F."/>
            <person name="Labrenz M."/>
            <person name="Spormann A.M."/>
            <person name="Op den Camp H."/>
            <person name="Overmann J."/>
            <person name="Amann R."/>
            <person name="Jetten M.S.M."/>
            <person name="Mascher T."/>
            <person name="Medema M.H."/>
            <person name="Devos D.P."/>
            <person name="Kaster A.-K."/>
            <person name="Ovreas L."/>
            <person name="Rohde M."/>
            <person name="Galperin M.Y."/>
            <person name="Jogler C."/>
        </authorList>
    </citation>
    <scope>NUCLEOTIDE SEQUENCE [LARGE SCALE GENOMIC DNA]</scope>
    <source>
        <strain evidence="5 6">Pla85_3_4</strain>
    </source>
</reference>
<keyword evidence="6" id="KW-1185">Reference proteome</keyword>
<dbReference type="EC" id="2.7.8.-" evidence="5"/>
<feature type="region of interest" description="Disordered" evidence="2">
    <location>
        <begin position="131"/>
        <end position="150"/>
    </location>
</feature>
<keyword evidence="3" id="KW-0812">Transmembrane</keyword>
<dbReference type="RefSeq" id="WP_145049545.1">
    <property type="nucleotide sequence ID" value="NZ_CP036433.1"/>
</dbReference>
<evidence type="ECO:0000259" key="4">
    <source>
        <dbReference type="Pfam" id="PF02397"/>
    </source>
</evidence>
<dbReference type="InterPro" id="IPR029787">
    <property type="entry name" value="Nucleotide_cyclase"/>
</dbReference>
<evidence type="ECO:0000256" key="3">
    <source>
        <dbReference type="SAM" id="Phobius"/>
    </source>
</evidence>
<dbReference type="SUPFAM" id="SSF55073">
    <property type="entry name" value="Nucleotide cyclase"/>
    <property type="match status" value="1"/>
</dbReference>
<dbReference type="PANTHER" id="PTHR30576">
    <property type="entry name" value="COLANIC BIOSYNTHESIS UDP-GLUCOSE LIPID CARRIER TRANSFERASE"/>
    <property type="match status" value="1"/>
</dbReference>
<dbReference type="KEGG" id="lcre:Pla8534_08350"/>
<dbReference type="AlphaFoldDB" id="A0A518DMJ6"/>
<keyword evidence="3" id="KW-1133">Transmembrane helix</keyword>
<evidence type="ECO:0000313" key="5">
    <source>
        <dbReference type="EMBL" id="QDU93060.1"/>
    </source>
</evidence>
<accession>A0A518DMJ6</accession>
<dbReference type="Proteomes" id="UP000317648">
    <property type="component" value="Chromosome"/>
</dbReference>
<feature type="transmembrane region" description="Helical" evidence="3">
    <location>
        <begin position="170"/>
        <end position="194"/>
    </location>
</feature>
<feature type="domain" description="Bacterial sugar transferase" evidence="4">
    <location>
        <begin position="168"/>
        <end position="355"/>
    </location>
</feature>
<dbReference type="OrthoDB" id="9766874at2"/>
<protein>
    <submittedName>
        <fullName evidence="5">Undecaprenyl-phosphate N-acetylgalactosaminyl 1-phosphate transferase</fullName>
        <ecNumber evidence="5">2.7.8.-</ecNumber>
    </submittedName>
</protein>
<keyword evidence="5" id="KW-0808">Transferase</keyword>
<keyword evidence="3" id="KW-0472">Membrane</keyword>
<dbReference type="PANTHER" id="PTHR30576:SF10">
    <property type="entry name" value="SLL5057 PROTEIN"/>
    <property type="match status" value="1"/>
</dbReference>
<sequence>MRYPSVRPRTSIQLGLFDRASSDSFRSALEREQSRSNRSGQTFGLLVFQFDSQKSMRRDIEQFLTLLLNRVRGTDEVGLLDRRRLGVLLPDTDIKGARLLAQSLTEACGENIKAPDCEIFIHPLSAEDAAKAAPQDADSDDDDDSSGGHAQEVRPLESLFIRPTPFWKRCLDIVGSVLGLVLVSPILLLAAVLIKLTSPGPIVFTQPRDGLGGRPFLIYKFRTMYIDAEARKAALREFSEQDGPAFKMQNDPRITPLGSFLRKSCIDELPQLWNVLKGEMSLVGPRPLPCDESAGCQGWQRRRLEVTPGLTCIWQLDGGRRVSFAEWMRMDIRYIGRRGPLEDVQLIARTAFRVLTHRASV</sequence>
<evidence type="ECO:0000256" key="2">
    <source>
        <dbReference type="SAM" id="MobiDB-lite"/>
    </source>
</evidence>
<dbReference type="InterPro" id="IPR003362">
    <property type="entry name" value="Bact_transf"/>
</dbReference>
<dbReference type="GO" id="GO:0016780">
    <property type="term" value="F:phosphotransferase activity, for other substituted phosphate groups"/>
    <property type="evidence" value="ECO:0007669"/>
    <property type="project" value="TreeGrafter"/>
</dbReference>
<comment type="similarity">
    <text evidence="1">Belongs to the bacterial sugar transferase family.</text>
</comment>
<evidence type="ECO:0000256" key="1">
    <source>
        <dbReference type="ARBA" id="ARBA00006464"/>
    </source>
</evidence>
<dbReference type="EMBL" id="CP036433">
    <property type="protein sequence ID" value="QDU93060.1"/>
    <property type="molecule type" value="Genomic_DNA"/>
</dbReference>